<reference evidence="5" key="1">
    <citation type="submission" date="2016-06" db="EMBL/GenBank/DDBJ databases">
        <authorList>
            <person name="Sutton G."/>
            <person name="Brinkac L."/>
            <person name="Sanka R."/>
            <person name="Adams M."/>
            <person name="Lau E."/>
            <person name="Garcia-Basteiro A."/>
            <person name="Lopez-Varela E."/>
            <person name="Palencia S."/>
        </authorList>
    </citation>
    <scope>NUCLEOTIDE SEQUENCE [LARGE SCALE GENOMIC DNA]</scope>
    <source>
        <strain evidence="5">1274684.2</strain>
    </source>
</reference>
<dbReference type="GO" id="GO:0003700">
    <property type="term" value="F:DNA-binding transcription factor activity"/>
    <property type="evidence" value="ECO:0007669"/>
    <property type="project" value="TreeGrafter"/>
</dbReference>
<dbReference type="PANTHER" id="PTHR30055">
    <property type="entry name" value="HTH-TYPE TRANSCRIPTIONAL REGULATOR RUTR"/>
    <property type="match status" value="1"/>
</dbReference>
<dbReference type="InterPro" id="IPR009057">
    <property type="entry name" value="Homeodomain-like_sf"/>
</dbReference>
<feature type="DNA-binding region" description="H-T-H motif" evidence="2">
    <location>
        <begin position="33"/>
        <end position="52"/>
    </location>
</feature>
<comment type="caution">
    <text evidence="4">The sequence shown here is derived from an EMBL/GenBank/DDBJ whole genome shotgun (WGS) entry which is preliminary data.</text>
</comment>
<protein>
    <submittedName>
        <fullName evidence="4">Transcriptional regulator</fullName>
    </submittedName>
</protein>
<dbReference type="Proteomes" id="UP000093759">
    <property type="component" value="Unassembled WGS sequence"/>
</dbReference>
<name>A0A1A3TXH5_MYCSD</name>
<dbReference type="PANTHER" id="PTHR30055:SF153">
    <property type="entry name" value="HTH-TYPE TRANSCRIPTIONAL REPRESSOR RV3405C"/>
    <property type="match status" value="1"/>
</dbReference>
<dbReference type="EMBL" id="LZMF01000074">
    <property type="protein sequence ID" value="OBK87330.1"/>
    <property type="molecule type" value="Genomic_DNA"/>
</dbReference>
<sequence length="199" mass="21221">MQVLGETASRTPPAPMLAAATDTLRQVGPRRFSLTAVAEAAGVSRGTVHNVFGTRDAAIAAALDHLSAAFIETMAAEVNELDTLAEQVAAAAVLISAHRRRSAAEPRAINQSVLVLLLEHGGEELMRRSVALWAPLVRAAQRSGEVSSELDAGRASEWIVRVLFSFELLPPMRVNLDSPRAVRRFVSDHIVAGLNGTLS</sequence>
<evidence type="ECO:0000313" key="5">
    <source>
        <dbReference type="Proteomes" id="UP000093759"/>
    </source>
</evidence>
<keyword evidence="1 2" id="KW-0238">DNA-binding</keyword>
<dbReference type="AlphaFoldDB" id="A0A1A3TXH5"/>
<dbReference type="InterPro" id="IPR001647">
    <property type="entry name" value="HTH_TetR"/>
</dbReference>
<dbReference type="InterPro" id="IPR050109">
    <property type="entry name" value="HTH-type_TetR-like_transc_reg"/>
</dbReference>
<gene>
    <name evidence="4" type="ORF">A5648_04125</name>
</gene>
<dbReference type="SUPFAM" id="SSF46689">
    <property type="entry name" value="Homeodomain-like"/>
    <property type="match status" value="1"/>
</dbReference>
<dbReference type="Pfam" id="PF00440">
    <property type="entry name" value="TetR_N"/>
    <property type="match status" value="1"/>
</dbReference>
<feature type="domain" description="HTH tetR-type" evidence="3">
    <location>
        <begin position="10"/>
        <end position="70"/>
    </location>
</feature>
<dbReference type="PROSITE" id="PS50977">
    <property type="entry name" value="HTH_TETR_2"/>
    <property type="match status" value="1"/>
</dbReference>
<dbReference type="GO" id="GO:0000976">
    <property type="term" value="F:transcription cis-regulatory region binding"/>
    <property type="evidence" value="ECO:0007669"/>
    <property type="project" value="TreeGrafter"/>
</dbReference>
<evidence type="ECO:0000256" key="1">
    <source>
        <dbReference type="ARBA" id="ARBA00023125"/>
    </source>
</evidence>
<proteinExistence type="predicted"/>
<dbReference type="Gene3D" id="1.10.357.10">
    <property type="entry name" value="Tetracycline Repressor, domain 2"/>
    <property type="match status" value="1"/>
</dbReference>
<organism evidence="4 5">
    <name type="scientific">Mycolicibacter sinensis (strain JDM601)</name>
    <name type="common">Mycobacterium sinense</name>
    <dbReference type="NCBI Taxonomy" id="875328"/>
    <lineage>
        <taxon>Bacteria</taxon>
        <taxon>Bacillati</taxon>
        <taxon>Actinomycetota</taxon>
        <taxon>Actinomycetes</taxon>
        <taxon>Mycobacteriales</taxon>
        <taxon>Mycobacteriaceae</taxon>
        <taxon>Mycolicibacter</taxon>
    </lineage>
</organism>
<evidence type="ECO:0000256" key="2">
    <source>
        <dbReference type="PROSITE-ProRule" id="PRU00335"/>
    </source>
</evidence>
<evidence type="ECO:0000313" key="4">
    <source>
        <dbReference type="EMBL" id="OBK87330.1"/>
    </source>
</evidence>
<accession>A0A1A3TXH5</accession>
<evidence type="ECO:0000259" key="3">
    <source>
        <dbReference type="PROSITE" id="PS50977"/>
    </source>
</evidence>